<accession>A0ABD0TSP1</accession>
<feature type="signal peptide" evidence="3">
    <location>
        <begin position="1"/>
        <end position="16"/>
    </location>
</feature>
<evidence type="ECO:0000256" key="3">
    <source>
        <dbReference type="SAM" id="SignalP"/>
    </source>
</evidence>
<evidence type="ECO:0000313" key="4">
    <source>
        <dbReference type="EMBL" id="KAL0852362.1"/>
    </source>
</evidence>
<dbReference type="InterPro" id="IPR032675">
    <property type="entry name" value="LRR_dom_sf"/>
</dbReference>
<dbReference type="Gene3D" id="3.80.10.10">
    <property type="entry name" value="Ribonuclease Inhibitor"/>
    <property type="match status" value="1"/>
</dbReference>
<sequence length="846" mass="94784">MMRLGILLVLPVLISCLKFDEEPQPFDMCSQPFCECRESEHPSWITINCTLTSSKKLDLLEGYIPAAATELLVNGGEAVMLGPGALSRLMDLRHVRISGAKLVVLRRGLAVDLNIINTYIEIEDSDVLRVEGKAFNNIRGPLSVTIRNCVFVSLEGEAFSWLLKMNISNVMTLMLSPGAFTLDSTAANVGEHGPGMSIELNNLTAPEIPAQAFGSSAAEIRLQFVKVQAIRPGAFSAITYNVVVALNCSFHLIESESFAQKSLIEKLQFRNSKIHQFETRALQSAISKLYIETTRFDVVETGAINATVASMKITDSEFHRFASKGFEFKDWNKLYMHNNKFDRLPPNAIVANPATVNEFIFTDNEIEDLEKNSLEFIGQTYASKFAVNIIYKNNYFGVPCHCNISMWLADAMGSKNGDPYEYESYCTVDEFFARCFNVPEQNMMFNKFYDKVCSQEATVECEKYKSKSDVPTEIKNPRFPHKTEEDGVSDRNKKVIGIIIVTVFGCIIIVMFISLIRWMKRRGYCATFKNILMSSNSSCGSFCSRLCVCGRNNGIDNARSISQLSVNEYSERRRLNEPRMQENMIVETAFPGNPGGNTEDMMPVEDKTTQTLPEELTKELLENLKEKLEDPENYVEAREMIEHLYELIKVEESCNSNLPKVVTTEENIYELPFQNTTPRIGRNKKQMISVGTRTPSLDKLLPLSPYNRQTALAHEYFEPKDFAVHLYAEIANCDKEKRTLLGNIPDIVEQVVPRGPYLRAVREKKSSPSSSPSSKSFNSTTKSLTTSPTGNHFSSPMKYAVPIQSPSSLKSNKSTASNPPGKMINRPLPEKPTSLDPGEGTSMVVG</sequence>
<gene>
    <name evidence="4" type="ORF">ABMA28_000562</name>
</gene>
<organism evidence="4 5">
    <name type="scientific">Loxostege sticticalis</name>
    <name type="common">Beet webworm moth</name>
    <dbReference type="NCBI Taxonomy" id="481309"/>
    <lineage>
        <taxon>Eukaryota</taxon>
        <taxon>Metazoa</taxon>
        <taxon>Ecdysozoa</taxon>
        <taxon>Arthropoda</taxon>
        <taxon>Hexapoda</taxon>
        <taxon>Insecta</taxon>
        <taxon>Pterygota</taxon>
        <taxon>Neoptera</taxon>
        <taxon>Endopterygota</taxon>
        <taxon>Lepidoptera</taxon>
        <taxon>Glossata</taxon>
        <taxon>Ditrysia</taxon>
        <taxon>Pyraloidea</taxon>
        <taxon>Crambidae</taxon>
        <taxon>Pyraustinae</taxon>
        <taxon>Loxostege</taxon>
    </lineage>
</organism>
<name>A0ABD0TSP1_LOXSC</name>
<feature type="chain" id="PRO_5044889577" evidence="3">
    <location>
        <begin position="17"/>
        <end position="846"/>
    </location>
</feature>
<evidence type="ECO:0000313" key="5">
    <source>
        <dbReference type="Proteomes" id="UP001549921"/>
    </source>
</evidence>
<protein>
    <submittedName>
        <fullName evidence="4">Uncharacterized protein</fullName>
    </submittedName>
</protein>
<keyword evidence="2" id="KW-1133">Transmembrane helix</keyword>
<evidence type="ECO:0000256" key="1">
    <source>
        <dbReference type="SAM" id="MobiDB-lite"/>
    </source>
</evidence>
<feature type="compositionally biased region" description="Polar residues" evidence="1">
    <location>
        <begin position="804"/>
        <end position="818"/>
    </location>
</feature>
<keyword evidence="2" id="KW-0812">Transmembrane</keyword>
<reference evidence="4 5" key="1">
    <citation type="submission" date="2024-06" db="EMBL/GenBank/DDBJ databases">
        <title>A chromosome-level genome assembly of beet webworm, Loxostege sticticalis.</title>
        <authorList>
            <person name="Zhang Y."/>
        </authorList>
    </citation>
    <scope>NUCLEOTIDE SEQUENCE [LARGE SCALE GENOMIC DNA]</scope>
    <source>
        <strain evidence="4">AQ028</strain>
        <tissue evidence="4">Male pupae</tissue>
    </source>
</reference>
<dbReference type="AlphaFoldDB" id="A0ABD0TSP1"/>
<feature type="region of interest" description="Disordered" evidence="1">
    <location>
        <begin position="761"/>
        <end position="846"/>
    </location>
</feature>
<keyword evidence="2" id="KW-0472">Membrane</keyword>
<proteinExistence type="predicted"/>
<dbReference type="PROSITE" id="PS51257">
    <property type="entry name" value="PROKAR_LIPOPROTEIN"/>
    <property type="match status" value="1"/>
</dbReference>
<dbReference type="Proteomes" id="UP001549921">
    <property type="component" value="Unassembled WGS sequence"/>
</dbReference>
<dbReference type="EMBL" id="JBEDNZ010000001">
    <property type="protein sequence ID" value="KAL0852362.1"/>
    <property type="molecule type" value="Genomic_DNA"/>
</dbReference>
<feature type="compositionally biased region" description="Low complexity" evidence="1">
    <location>
        <begin position="767"/>
        <end position="787"/>
    </location>
</feature>
<comment type="caution">
    <text evidence="4">The sequence shown here is derived from an EMBL/GenBank/DDBJ whole genome shotgun (WGS) entry which is preliminary data.</text>
</comment>
<feature type="transmembrane region" description="Helical" evidence="2">
    <location>
        <begin position="495"/>
        <end position="516"/>
    </location>
</feature>
<evidence type="ECO:0000256" key="2">
    <source>
        <dbReference type="SAM" id="Phobius"/>
    </source>
</evidence>
<keyword evidence="3" id="KW-0732">Signal</keyword>